<evidence type="ECO:0000256" key="1">
    <source>
        <dbReference type="SAM" id="MobiDB-lite"/>
    </source>
</evidence>
<dbReference type="SMART" id="SM00256">
    <property type="entry name" value="FBOX"/>
    <property type="match status" value="2"/>
</dbReference>
<sequence>MDGTSAKRTKRGGADDDFSDFSSNNQESILVEYTSPITTPMLPPQIWDHVFSYLTPSVTDHMSVINTCPEWSELLHSKKTSLLLPMVLPMVMKYLPTKDILGLRKVSKHFRIITDNILQQYSRDPSKEIDRDPPLAISLNSVSSKIYQLEIDSKSMYSYSAFQSLLNQWGNGSNGNPFLTGTLCWFGFDWSTLPNDVDNSAICSSLKPLGLNIYKLIYTPAFRIRDVKLLFSLLEGNLPNLKELELMVNVDPDLSFLFRYSPRQTPVNLESLNLFRFIVDTNAGSEDAALPYLMLLREYGKQLKVLHVNSQCFDFLPIDVPFLNANLGNLRSLVVWINKNVLEKLSAVNWRHLHQLQMLSAGECKFAELLRVINNFASSLTFLRLDYQIEAGILIHGSMIELPKLKKFSTWISDKNQGWLWHFLMASCQKMEELELRIYAGEDKEKVKGYVRLAKTTFNILPKLRRIVVWDSTDYETKFVLSK</sequence>
<comment type="caution">
    <text evidence="3">The sequence shown here is derived from an EMBL/GenBank/DDBJ whole genome shotgun (WGS) entry which is preliminary data.</text>
</comment>
<protein>
    <recommendedName>
        <fullName evidence="2">F-box domain-containing protein</fullName>
    </recommendedName>
</protein>
<feature type="domain" description="F-box" evidence="2">
    <location>
        <begin position="84"/>
        <end position="121"/>
    </location>
</feature>
<organism evidence="3 4">
    <name type="scientific">Orchesella dallaii</name>
    <dbReference type="NCBI Taxonomy" id="48710"/>
    <lineage>
        <taxon>Eukaryota</taxon>
        <taxon>Metazoa</taxon>
        <taxon>Ecdysozoa</taxon>
        <taxon>Arthropoda</taxon>
        <taxon>Hexapoda</taxon>
        <taxon>Collembola</taxon>
        <taxon>Entomobryomorpha</taxon>
        <taxon>Entomobryoidea</taxon>
        <taxon>Orchesellidae</taxon>
        <taxon>Orchesellinae</taxon>
        <taxon>Orchesella</taxon>
    </lineage>
</organism>
<keyword evidence="4" id="KW-1185">Reference proteome</keyword>
<feature type="region of interest" description="Disordered" evidence="1">
    <location>
        <begin position="1"/>
        <end position="21"/>
    </location>
</feature>
<dbReference type="Gene3D" id="3.80.10.10">
    <property type="entry name" value="Ribonuclease Inhibitor"/>
    <property type="match status" value="1"/>
</dbReference>
<proteinExistence type="predicted"/>
<evidence type="ECO:0000313" key="3">
    <source>
        <dbReference type="EMBL" id="CAL8135873.1"/>
    </source>
</evidence>
<dbReference type="Pfam" id="PF00646">
    <property type="entry name" value="F-box"/>
    <property type="match status" value="1"/>
</dbReference>
<evidence type="ECO:0000313" key="4">
    <source>
        <dbReference type="Proteomes" id="UP001642540"/>
    </source>
</evidence>
<reference evidence="3 4" key="1">
    <citation type="submission" date="2024-08" db="EMBL/GenBank/DDBJ databases">
        <authorList>
            <person name="Cucini C."/>
            <person name="Frati F."/>
        </authorList>
    </citation>
    <scope>NUCLEOTIDE SEQUENCE [LARGE SCALE GENOMIC DNA]</scope>
</reference>
<gene>
    <name evidence="3" type="ORF">ODALV1_LOCUS26182</name>
</gene>
<accession>A0ABP1RUG9</accession>
<evidence type="ECO:0000259" key="2">
    <source>
        <dbReference type="SMART" id="SM00256"/>
    </source>
</evidence>
<name>A0ABP1RUG9_9HEXA</name>
<feature type="domain" description="F-box" evidence="2">
    <location>
        <begin position="42"/>
        <end position="83"/>
    </location>
</feature>
<dbReference type="InterPro" id="IPR032675">
    <property type="entry name" value="LRR_dom_sf"/>
</dbReference>
<dbReference type="InterPro" id="IPR001810">
    <property type="entry name" value="F-box_dom"/>
</dbReference>
<dbReference type="EMBL" id="CAXLJM020000109">
    <property type="protein sequence ID" value="CAL8135873.1"/>
    <property type="molecule type" value="Genomic_DNA"/>
</dbReference>
<dbReference type="Proteomes" id="UP001642540">
    <property type="component" value="Unassembled WGS sequence"/>
</dbReference>
<dbReference type="SUPFAM" id="SSF52047">
    <property type="entry name" value="RNI-like"/>
    <property type="match status" value="1"/>
</dbReference>